<feature type="domain" description="AMP-binding enzyme C-terminal" evidence="4">
    <location>
        <begin position="415"/>
        <end position="490"/>
    </location>
</feature>
<evidence type="ECO:0000313" key="5">
    <source>
        <dbReference type="EMBL" id="ADJ48840.1"/>
    </source>
</evidence>
<dbReference type="InterPro" id="IPR042099">
    <property type="entry name" value="ANL_N_sf"/>
</dbReference>
<dbReference type="InterPro" id="IPR025110">
    <property type="entry name" value="AMP-bd_C"/>
</dbReference>
<dbReference type="KEGG" id="amd:AMED_7123"/>
<evidence type="ECO:0000256" key="2">
    <source>
        <dbReference type="ARBA" id="ARBA00022598"/>
    </source>
</evidence>
<name>A0A0H3DD42_AMYMU</name>
<dbReference type="PROSITE" id="PS00455">
    <property type="entry name" value="AMP_BINDING"/>
    <property type="match status" value="1"/>
</dbReference>
<dbReference type="InterPro" id="IPR000873">
    <property type="entry name" value="AMP-dep_synth/lig_dom"/>
</dbReference>
<dbReference type="GeneID" id="92874773"/>
<sequence length="501" mass="55225">MYNFAGVVEHNAAHHPDQVVLSQGERRLTGHELDERVNALAAGLRDLGVGPGDIVALLLYNHLEFLEAVFALNRLGAAFLPLNYRLSPVEWEFILGHASVVAILTEPEFADALPTQGLKHRILLGERKPGWQSYDDLVTAHHGDRVPLADVGAHDLQRLMYTSGTTSRPKGVPITHHNLLFKNLAHIVEFGLGRDDRTLVCGPLYHVGGLDLPGLGTLHAGGSLHLVRKFDAAEVVDLIERERPTNIWLAPSMMNAILQLPGLRERDTSSLRFIIGGGEKMPVPLVQRIQEAFPTAWFADAYGLTETVAGDTFNDADHVLRKVGSVGRPVQHLRVRIVDEHDAEVPTGQLGEITLAGPKVFSGYWRDEEATTKAIRDGWFHTGDVGRLDEDGYLYVEDRKKDMIVSGGENIATPEVERVLYEHPDVVEAAVVGLPHERWGEVPQAFVVARPGSGLDAVTLVAHCRERLAKFKVPAEIRFVDELPRTPSGKVLKRDLRTANA</sequence>
<evidence type="ECO:0000259" key="3">
    <source>
        <dbReference type="Pfam" id="PF00501"/>
    </source>
</evidence>
<dbReference type="EMBL" id="CP002000">
    <property type="protein sequence ID" value="ADJ48840.1"/>
    <property type="molecule type" value="Genomic_DNA"/>
</dbReference>
<dbReference type="Gene3D" id="3.40.50.12780">
    <property type="entry name" value="N-terminal domain of ligase-like"/>
    <property type="match status" value="1"/>
</dbReference>
<dbReference type="Gene3D" id="3.30.300.30">
    <property type="match status" value="1"/>
</dbReference>
<dbReference type="GO" id="GO:0016878">
    <property type="term" value="F:acid-thiol ligase activity"/>
    <property type="evidence" value="ECO:0007669"/>
    <property type="project" value="UniProtKB-ARBA"/>
</dbReference>
<dbReference type="PANTHER" id="PTHR43767:SF1">
    <property type="entry name" value="NONRIBOSOMAL PEPTIDE SYNTHASE PES1 (EUROFUNG)-RELATED"/>
    <property type="match status" value="1"/>
</dbReference>
<evidence type="ECO:0000313" key="6">
    <source>
        <dbReference type="Proteomes" id="UP000000328"/>
    </source>
</evidence>
<keyword evidence="2" id="KW-0436">Ligase</keyword>
<dbReference type="OrthoDB" id="3172305at2"/>
<proteinExistence type="inferred from homology"/>
<gene>
    <name evidence="5" type="ordered locus">AMED_7123</name>
</gene>
<dbReference type="Proteomes" id="UP000000328">
    <property type="component" value="Chromosome"/>
</dbReference>
<evidence type="ECO:0000256" key="1">
    <source>
        <dbReference type="ARBA" id="ARBA00006432"/>
    </source>
</evidence>
<dbReference type="InterPro" id="IPR020845">
    <property type="entry name" value="AMP-binding_CS"/>
</dbReference>
<dbReference type="PANTHER" id="PTHR43767">
    <property type="entry name" value="LONG-CHAIN-FATTY-ACID--COA LIGASE"/>
    <property type="match status" value="1"/>
</dbReference>
<dbReference type="Pfam" id="PF13193">
    <property type="entry name" value="AMP-binding_C"/>
    <property type="match status" value="1"/>
</dbReference>
<dbReference type="SUPFAM" id="SSF56801">
    <property type="entry name" value="Acetyl-CoA synthetase-like"/>
    <property type="match status" value="1"/>
</dbReference>
<protein>
    <submittedName>
        <fullName evidence="5">Fatty-acyl-CoA synthase</fullName>
    </submittedName>
</protein>
<dbReference type="HOGENOM" id="CLU_000022_59_0_11"/>
<organism evidence="5 6">
    <name type="scientific">Amycolatopsis mediterranei (strain U-32)</name>
    <dbReference type="NCBI Taxonomy" id="749927"/>
    <lineage>
        <taxon>Bacteria</taxon>
        <taxon>Bacillati</taxon>
        <taxon>Actinomycetota</taxon>
        <taxon>Actinomycetes</taxon>
        <taxon>Pseudonocardiales</taxon>
        <taxon>Pseudonocardiaceae</taxon>
        <taxon>Amycolatopsis</taxon>
    </lineage>
</organism>
<dbReference type="Pfam" id="PF00501">
    <property type="entry name" value="AMP-binding"/>
    <property type="match status" value="1"/>
</dbReference>
<dbReference type="NCBIfam" id="NF004837">
    <property type="entry name" value="PRK06187.1"/>
    <property type="match status" value="1"/>
</dbReference>
<comment type="similarity">
    <text evidence="1">Belongs to the ATP-dependent AMP-binding enzyme family.</text>
</comment>
<dbReference type="RefSeq" id="WP_013228885.1">
    <property type="nucleotide sequence ID" value="NC_014318.1"/>
</dbReference>
<reference evidence="5 6" key="1">
    <citation type="journal article" date="2010" name="Cell Res.">
        <title>Complete genome sequence of the rifamycin SV-producing Amycolatopsis mediterranei U32 revealed its genetic characteristics in phylogeny and metabolism.</title>
        <authorList>
            <person name="Zhao W."/>
            <person name="Zhong Y."/>
            <person name="Yuan H."/>
            <person name="Wang J."/>
            <person name="Zheng H."/>
            <person name="Wang Y."/>
            <person name="Cen X."/>
            <person name="Xu F."/>
            <person name="Bai J."/>
            <person name="Han X."/>
            <person name="Lu G."/>
            <person name="Zhu Y."/>
            <person name="Shao Z."/>
            <person name="Yan H."/>
            <person name="Li C."/>
            <person name="Peng N."/>
            <person name="Zhang Z."/>
            <person name="Zhang Y."/>
            <person name="Lin W."/>
            <person name="Fan Y."/>
            <person name="Qin Z."/>
            <person name="Hu Y."/>
            <person name="Zhu B."/>
            <person name="Wang S."/>
            <person name="Ding X."/>
            <person name="Zhao G.P."/>
        </authorList>
    </citation>
    <scope>NUCLEOTIDE SEQUENCE [LARGE SCALE GENOMIC DNA]</scope>
    <source>
        <strain evidence="6">U-32</strain>
    </source>
</reference>
<dbReference type="CDD" id="cd17631">
    <property type="entry name" value="FACL_FadD13-like"/>
    <property type="match status" value="1"/>
</dbReference>
<dbReference type="InterPro" id="IPR045851">
    <property type="entry name" value="AMP-bd_C_sf"/>
</dbReference>
<dbReference type="FunFam" id="3.30.300.30:FF:000008">
    <property type="entry name" value="2,3-dihydroxybenzoate-AMP ligase"/>
    <property type="match status" value="1"/>
</dbReference>
<dbReference type="AlphaFoldDB" id="A0A0H3DD42"/>
<accession>A0A0H3DD42</accession>
<dbReference type="eggNOG" id="COG0318">
    <property type="taxonomic scope" value="Bacteria"/>
</dbReference>
<evidence type="ECO:0000259" key="4">
    <source>
        <dbReference type="Pfam" id="PF13193"/>
    </source>
</evidence>
<dbReference type="PATRIC" id="fig|749927.5.peg.7408"/>
<dbReference type="InterPro" id="IPR050237">
    <property type="entry name" value="ATP-dep_AMP-bd_enzyme"/>
</dbReference>
<feature type="domain" description="AMP-dependent synthetase/ligase" evidence="3">
    <location>
        <begin position="9"/>
        <end position="365"/>
    </location>
</feature>